<organism evidence="1 2">
    <name type="scientific">Triparma columacea</name>
    <dbReference type="NCBI Taxonomy" id="722753"/>
    <lineage>
        <taxon>Eukaryota</taxon>
        <taxon>Sar</taxon>
        <taxon>Stramenopiles</taxon>
        <taxon>Ochrophyta</taxon>
        <taxon>Bolidophyceae</taxon>
        <taxon>Parmales</taxon>
        <taxon>Triparmaceae</taxon>
        <taxon>Triparma</taxon>
    </lineage>
</organism>
<proteinExistence type="predicted"/>
<reference evidence="2" key="1">
    <citation type="journal article" date="2023" name="Commun. Biol.">
        <title>Genome analysis of Parmales, the sister group of diatoms, reveals the evolutionary specialization of diatoms from phago-mixotrophs to photoautotrophs.</title>
        <authorList>
            <person name="Ban H."/>
            <person name="Sato S."/>
            <person name="Yoshikawa S."/>
            <person name="Yamada K."/>
            <person name="Nakamura Y."/>
            <person name="Ichinomiya M."/>
            <person name="Sato N."/>
            <person name="Blanc-Mathieu R."/>
            <person name="Endo H."/>
            <person name="Kuwata A."/>
            <person name="Ogata H."/>
        </authorList>
    </citation>
    <scope>NUCLEOTIDE SEQUENCE [LARGE SCALE GENOMIC DNA]</scope>
</reference>
<accession>A0A9W7GEG1</accession>
<sequence length="138" mass="15163">MALIPLTLLNPPAANAGEMRGDVELTPLNSLAFNYRESTSAASPTPADEFSIDYSEFLTFLDNGMVDSVDFIAPNGDKAYATISVPGEKGFTKRVLIGKGYPREDPKGWSSPAFVVRSVKDKNVPYKFIVPELEKFRQ</sequence>
<dbReference type="EMBL" id="BRYA01000190">
    <property type="protein sequence ID" value="GMI43227.1"/>
    <property type="molecule type" value="Genomic_DNA"/>
</dbReference>
<evidence type="ECO:0000313" key="2">
    <source>
        <dbReference type="Proteomes" id="UP001165065"/>
    </source>
</evidence>
<keyword evidence="2" id="KW-1185">Reference proteome</keyword>
<evidence type="ECO:0000313" key="1">
    <source>
        <dbReference type="EMBL" id="GMI43227.1"/>
    </source>
</evidence>
<name>A0A9W7GEG1_9STRA</name>
<dbReference type="OrthoDB" id="202789at2759"/>
<protein>
    <submittedName>
        <fullName evidence="1">Uncharacterized protein</fullName>
    </submittedName>
</protein>
<dbReference type="AlphaFoldDB" id="A0A9W7GEG1"/>
<gene>
    <name evidence="1" type="ORF">TrCOL_g2616</name>
</gene>
<dbReference type="Proteomes" id="UP001165065">
    <property type="component" value="Unassembled WGS sequence"/>
</dbReference>
<comment type="caution">
    <text evidence="1">The sequence shown here is derived from an EMBL/GenBank/DDBJ whole genome shotgun (WGS) entry which is preliminary data.</text>
</comment>